<dbReference type="InterPro" id="IPR017970">
    <property type="entry name" value="Homeobox_CS"/>
</dbReference>
<dbReference type="InterPro" id="IPR050609">
    <property type="entry name" value="Antp_homeobox_Deformed_sf"/>
</dbReference>
<dbReference type="PANTHER" id="PTHR45771">
    <property type="entry name" value="HOMEOTIC PROTEIN DEFORMED"/>
    <property type="match status" value="1"/>
</dbReference>
<feature type="region of interest" description="Disordered" evidence="9">
    <location>
        <begin position="135"/>
        <end position="223"/>
    </location>
</feature>
<evidence type="ECO:0000256" key="4">
    <source>
        <dbReference type="ARBA" id="ARBA00023155"/>
    </source>
</evidence>
<feature type="region of interest" description="Disordered" evidence="9">
    <location>
        <begin position="244"/>
        <end position="287"/>
    </location>
</feature>
<evidence type="ECO:0000256" key="5">
    <source>
        <dbReference type="ARBA" id="ARBA00023242"/>
    </source>
</evidence>
<dbReference type="PROSITE" id="PS00032">
    <property type="entry name" value="ANTENNAPEDIA"/>
    <property type="match status" value="1"/>
</dbReference>
<dbReference type="GO" id="GO:0009952">
    <property type="term" value="P:anterior/posterior pattern specification"/>
    <property type="evidence" value="ECO:0007669"/>
    <property type="project" value="TreeGrafter"/>
</dbReference>
<dbReference type="PROSITE" id="PS00027">
    <property type="entry name" value="HOMEOBOX_1"/>
    <property type="match status" value="1"/>
</dbReference>
<keyword evidence="3 6" id="KW-0238">DNA-binding</keyword>
<keyword evidence="4 6" id="KW-0371">Homeobox</keyword>
<dbReference type="STRING" id="7375.A0A0L0CR71"/>
<gene>
    <name evidence="11" type="ORF">FF38_01945</name>
</gene>
<keyword evidence="12" id="KW-1185">Reference proteome</keyword>
<dbReference type="SUPFAM" id="SSF46689">
    <property type="entry name" value="Homeodomain-like"/>
    <property type="match status" value="1"/>
</dbReference>
<name>A0A0L0CR71_LUCCU</name>
<evidence type="ECO:0000259" key="10">
    <source>
        <dbReference type="PROSITE" id="PS50071"/>
    </source>
</evidence>
<dbReference type="PRINTS" id="PR00025">
    <property type="entry name" value="ANTENNAPEDIA"/>
</dbReference>
<keyword evidence="5 6" id="KW-0539">Nucleus</keyword>
<dbReference type="PROSITE" id="PS50071">
    <property type="entry name" value="HOMEOBOX_2"/>
    <property type="match status" value="1"/>
</dbReference>
<evidence type="ECO:0000256" key="8">
    <source>
        <dbReference type="RuleBase" id="RU004442"/>
    </source>
</evidence>
<dbReference type="InterPro" id="IPR017995">
    <property type="entry name" value="Homeobox_antennapedia"/>
</dbReference>
<organism evidence="11 12">
    <name type="scientific">Lucilia cuprina</name>
    <name type="common">Green bottle fly</name>
    <name type="synonym">Australian sheep blowfly</name>
    <dbReference type="NCBI Taxonomy" id="7375"/>
    <lineage>
        <taxon>Eukaryota</taxon>
        <taxon>Metazoa</taxon>
        <taxon>Ecdysozoa</taxon>
        <taxon>Arthropoda</taxon>
        <taxon>Hexapoda</taxon>
        <taxon>Insecta</taxon>
        <taxon>Pterygota</taxon>
        <taxon>Neoptera</taxon>
        <taxon>Endopterygota</taxon>
        <taxon>Diptera</taxon>
        <taxon>Brachycera</taxon>
        <taxon>Muscomorpha</taxon>
        <taxon>Oestroidea</taxon>
        <taxon>Calliphoridae</taxon>
        <taxon>Luciliinae</taxon>
        <taxon>Lucilia</taxon>
    </lineage>
</organism>
<dbReference type="SMART" id="SM00389">
    <property type="entry name" value="HOX"/>
    <property type="match status" value="1"/>
</dbReference>
<evidence type="ECO:0000256" key="2">
    <source>
        <dbReference type="ARBA" id="ARBA00022473"/>
    </source>
</evidence>
<dbReference type="InterPro" id="IPR001356">
    <property type="entry name" value="HD"/>
</dbReference>
<evidence type="ECO:0000256" key="6">
    <source>
        <dbReference type="PROSITE-ProRule" id="PRU00108"/>
    </source>
</evidence>
<dbReference type="InterPro" id="IPR020479">
    <property type="entry name" value="HD_metazoa"/>
</dbReference>
<dbReference type="OMA" id="SSCKYAD"/>
<protein>
    <submittedName>
        <fullName evidence="11">Homeotic protein Sex combs reduced</fullName>
    </submittedName>
</protein>
<dbReference type="GO" id="GO:0000978">
    <property type="term" value="F:RNA polymerase II cis-regulatory region sequence-specific DNA binding"/>
    <property type="evidence" value="ECO:0007669"/>
    <property type="project" value="TreeGrafter"/>
</dbReference>
<dbReference type="Gene3D" id="1.10.10.60">
    <property type="entry name" value="Homeodomain-like"/>
    <property type="match status" value="1"/>
</dbReference>
<evidence type="ECO:0000313" key="11">
    <source>
        <dbReference type="EMBL" id="KNC34727.1"/>
    </source>
</evidence>
<dbReference type="GO" id="GO:0000981">
    <property type="term" value="F:DNA-binding transcription factor activity, RNA polymerase II-specific"/>
    <property type="evidence" value="ECO:0007669"/>
    <property type="project" value="InterPro"/>
</dbReference>
<dbReference type="EMBL" id="JRES01000032">
    <property type="protein sequence ID" value="KNC34727.1"/>
    <property type="molecule type" value="Genomic_DNA"/>
</dbReference>
<accession>A0A0L0CR71</accession>
<feature type="region of interest" description="Disordered" evidence="9">
    <location>
        <begin position="36"/>
        <end position="71"/>
    </location>
</feature>
<feature type="compositionally biased region" description="Low complexity" evidence="9">
    <location>
        <begin position="244"/>
        <end position="259"/>
    </location>
</feature>
<dbReference type="OrthoDB" id="6159439at2759"/>
<feature type="DNA-binding region" description="Homeobox" evidence="6">
    <location>
        <begin position="307"/>
        <end position="366"/>
    </location>
</feature>
<feature type="compositionally biased region" description="Low complexity" evidence="9">
    <location>
        <begin position="184"/>
        <end position="202"/>
    </location>
</feature>
<keyword evidence="2" id="KW-0217">Developmental protein</keyword>
<dbReference type="CDD" id="cd00086">
    <property type="entry name" value="homeodomain"/>
    <property type="match status" value="1"/>
</dbReference>
<dbReference type="FunFam" id="1.10.10.60:FF:000288">
    <property type="entry name" value="Sex combs reduced"/>
    <property type="match status" value="1"/>
</dbReference>
<evidence type="ECO:0000256" key="3">
    <source>
        <dbReference type="ARBA" id="ARBA00023125"/>
    </source>
</evidence>
<reference evidence="11 12" key="1">
    <citation type="journal article" date="2015" name="Nat. Commun.">
        <title>Lucilia cuprina genome unlocks parasitic fly biology to underpin future interventions.</title>
        <authorList>
            <person name="Anstead C.A."/>
            <person name="Korhonen P.K."/>
            <person name="Young N.D."/>
            <person name="Hall R.S."/>
            <person name="Jex A.R."/>
            <person name="Murali S.C."/>
            <person name="Hughes D.S."/>
            <person name="Lee S.F."/>
            <person name="Perry T."/>
            <person name="Stroehlein A.J."/>
            <person name="Ansell B.R."/>
            <person name="Breugelmans B."/>
            <person name="Hofmann A."/>
            <person name="Qu J."/>
            <person name="Dugan S."/>
            <person name="Lee S.L."/>
            <person name="Chao H."/>
            <person name="Dinh H."/>
            <person name="Han Y."/>
            <person name="Doddapaneni H.V."/>
            <person name="Worley K.C."/>
            <person name="Muzny D.M."/>
            <person name="Ioannidis P."/>
            <person name="Waterhouse R.M."/>
            <person name="Zdobnov E.M."/>
            <person name="James P.J."/>
            <person name="Bagnall N.H."/>
            <person name="Kotze A.C."/>
            <person name="Gibbs R.A."/>
            <person name="Richards S."/>
            <person name="Batterham P."/>
            <person name="Gasser R.B."/>
        </authorList>
    </citation>
    <scope>NUCLEOTIDE SEQUENCE [LARGE SCALE GENOMIC DNA]</scope>
    <source>
        <strain evidence="11 12">LS</strain>
        <tissue evidence="11">Full body</tissue>
    </source>
</reference>
<comment type="caution">
    <text evidence="11">The sequence shown here is derived from an EMBL/GenBank/DDBJ whole genome shotgun (WGS) entry which is preliminary data.</text>
</comment>
<dbReference type="GO" id="GO:0005654">
    <property type="term" value="C:nucleoplasm"/>
    <property type="evidence" value="ECO:0007669"/>
    <property type="project" value="TreeGrafter"/>
</dbReference>
<evidence type="ECO:0000256" key="9">
    <source>
        <dbReference type="SAM" id="MobiDB-lite"/>
    </source>
</evidence>
<comment type="similarity">
    <text evidence="8">Belongs to the Antp homeobox family.</text>
</comment>
<feature type="non-terminal residue" evidence="11">
    <location>
        <position position="1"/>
    </location>
</feature>
<dbReference type="Pfam" id="PF00046">
    <property type="entry name" value="Homeodomain"/>
    <property type="match status" value="1"/>
</dbReference>
<dbReference type="Proteomes" id="UP000037069">
    <property type="component" value="Unassembled WGS sequence"/>
</dbReference>
<dbReference type="InterPro" id="IPR009057">
    <property type="entry name" value="Homeodomain-like_sf"/>
</dbReference>
<evidence type="ECO:0000256" key="1">
    <source>
        <dbReference type="ARBA" id="ARBA00004123"/>
    </source>
</evidence>
<dbReference type="GO" id="GO:0045944">
    <property type="term" value="P:positive regulation of transcription by RNA polymerase II"/>
    <property type="evidence" value="ECO:0007669"/>
    <property type="project" value="TreeGrafter"/>
</dbReference>
<sequence length="472" mass="50557">ALLILIKIPAIMDPDCFAMSSYQFVNSLASCYPQQMNAQQNHPGNPSGAANTPNSNGGPGAGSTGSANSGAATPGNDYFPAAAAYAPNLYPNTPQAHYANQAAYSLGAGGGGGTGAQTNPPEMVDYTQLQPQRLLMQQQQQQQHNAHASAAAQHAVSQQQQQQQQLGQQHPQQQQSNISCKYANDPSTPTGNNNTTSNNNNNQSLASPQDLSTRDISPKLSPSSVVESVARSLNKGVLGVNLNNNHANSVNVPMHSPGEGDSDSESDSGNEAGSSQNSGGKKNPPQIYPWMKRVHLGQSTVNANGETKRQRTSYTRYQTLELEKEFHFNRYLTRRRRIEIAHALCLTERQIKIWFQNRRMKWKKEHKMASMNIVPYHMGPYGHPYHQFDIHPSQLNQLYQEPYQAAAAASVAGGYQTQNSQELVGGSGGGGGGVNSATSGVVGGTNALFASAAAVASSTTSNADCVKYPQEF</sequence>
<proteinExistence type="inferred from homology"/>
<dbReference type="PRINTS" id="PR00024">
    <property type="entry name" value="HOMEOBOX"/>
</dbReference>
<feature type="domain" description="Homeobox" evidence="10">
    <location>
        <begin position="305"/>
        <end position="365"/>
    </location>
</feature>
<feature type="compositionally biased region" description="Low complexity" evidence="9">
    <location>
        <begin position="47"/>
        <end position="56"/>
    </location>
</feature>
<comment type="subcellular location">
    <subcellularLocation>
        <location evidence="1 6 7">Nucleus</location>
    </subcellularLocation>
</comment>
<evidence type="ECO:0000313" key="12">
    <source>
        <dbReference type="Proteomes" id="UP000037069"/>
    </source>
</evidence>
<feature type="compositionally biased region" description="Low complexity" evidence="9">
    <location>
        <begin position="135"/>
        <end position="175"/>
    </location>
</feature>
<dbReference type="AlphaFoldDB" id="A0A0L0CR71"/>
<dbReference type="InterPro" id="IPR001827">
    <property type="entry name" value="Homeobox_Antennapedia_CS"/>
</dbReference>
<evidence type="ECO:0000256" key="7">
    <source>
        <dbReference type="RuleBase" id="RU000682"/>
    </source>
</evidence>
<dbReference type="PANTHER" id="PTHR45771:SF6">
    <property type="entry name" value="HOMEOTIC PROTEIN SEX COMBS REDUCED"/>
    <property type="match status" value="1"/>
</dbReference>